<dbReference type="EMBL" id="BA000036">
    <property type="protein sequence ID" value="BAB99206.1"/>
    <property type="molecule type" value="Genomic_DNA"/>
</dbReference>
<dbReference type="PROSITE" id="PS51257">
    <property type="entry name" value="PROKAR_LIPOPROTEIN"/>
    <property type="match status" value="1"/>
</dbReference>
<sequence length="193" mass="20110">MLKNKTLALLAVSTLMFGLSACSSDADGPDSSGASSSSTGSSSASADTTDSAAVDKDAQLDTFMRSAVADGSSAAVAVDNAVGKGFDKADAQAAAERLGDGFQFAADYQAVGYLESWYFGGARSEKLDEVRSDVIAHLSELGFTDLEAESSASRITLGDYCDGVPEYCELFFDGESPDLYDMGTELDSYKPTE</sequence>
<dbReference type="RefSeq" id="WP_011014655.1">
    <property type="nucleotide sequence ID" value="NC_003450.3"/>
</dbReference>
<dbReference type="AlphaFoldDB" id="Q8NPJ9"/>
<dbReference type="Proteomes" id="UP000000582">
    <property type="component" value="Chromosome"/>
</dbReference>
<organism evidence="3 4">
    <name type="scientific">Corynebacterium glutamicum (strain ATCC 13032 / DSM 20300 / JCM 1318 / BCRC 11384 / CCUG 27702 / LMG 3730 / NBRC 12168 / NCIMB 10025 / NRRL B-2784 / 534)</name>
    <dbReference type="NCBI Taxonomy" id="196627"/>
    <lineage>
        <taxon>Bacteria</taxon>
        <taxon>Bacillati</taxon>
        <taxon>Actinomycetota</taxon>
        <taxon>Actinomycetes</taxon>
        <taxon>Mycobacteriales</taxon>
        <taxon>Corynebacteriaceae</taxon>
        <taxon>Corynebacterium</taxon>
    </lineage>
</organism>
<evidence type="ECO:0000313" key="4">
    <source>
        <dbReference type="Proteomes" id="UP000000582"/>
    </source>
</evidence>
<proteinExistence type="predicted"/>
<evidence type="ECO:0008006" key="5">
    <source>
        <dbReference type="Google" id="ProtNLM"/>
    </source>
</evidence>
<evidence type="ECO:0000256" key="1">
    <source>
        <dbReference type="SAM" id="MobiDB-lite"/>
    </source>
</evidence>
<dbReference type="PATRIC" id="fig|196627.13.peg.1759"/>
<feature type="region of interest" description="Disordered" evidence="1">
    <location>
        <begin position="24"/>
        <end position="53"/>
    </location>
</feature>
<feature type="chain" id="PRO_5004313042" description="Lipoprotein" evidence="2">
    <location>
        <begin position="27"/>
        <end position="193"/>
    </location>
</feature>
<reference evidence="4" key="1">
    <citation type="journal article" date="2003" name="Appl. Microbiol. Biotechnol.">
        <title>The Corynebacterium glutamicum genome: features and impacts on biotechnological processes.</title>
        <authorList>
            <person name="Ikeda M."/>
            <person name="Nakagawa S."/>
        </authorList>
    </citation>
    <scope>NUCLEOTIDE SEQUENCE [LARGE SCALE GENOMIC DNA]</scope>
    <source>
        <strain evidence="4">ATCC 13032 / DSM 20300 / BCRC 11384 / JCM 1318 / LMG 3730 / NCIMB 10025</strain>
    </source>
</reference>
<dbReference type="KEGG" id="cgb:cg2033"/>
<keyword evidence="2" id="KW-0732">Signal</keyword>
<dbReference type="GeneID" id="1019770"/>
<accession>Q6M4G7</accession>
<name>Q8NPJ9_CORGL</name>
<accession>Q8NPJ9</accession>
<gene>
    <name evidence="3" type="ordered locus">Cgl1813</name>
</gene>
<keyword evidence="4" id="KW-1185">Reference proteome</keyword>
<evidence type="ECO:0000256" key="2">
    <source>
        <dbReference type="SAM" id="SignalP"/>
    </source>
</evidence>
<protein>
    <recommendedName>
        <fullName evidence="5">Lipoprotein</fullName>
    </recommendedName>
</protein>
<dbReference type="KEGG" id="cgl:Cgl1813"/>
<feature type="signal peptide" evidence="2">
    <location>
        <begin position="1"/>
        <end position="26"/>
    </location>
</feature>
<feature type="compositionally biased region" description="Low complexity" evidence="1">
    <location>
        <begin position="24"/>
        <end position="52"/>
    </location>
</feature>
<dbReference type="HOGENOM" id="CLU_1406662_0_0_11"/>
<dbReference type="BioCyc" id="CORYNE:G18NG-11405-MONOMER"/>
<evidence type="ECO:0000313" key="3">
    <source>
        <dbReference type="EMBL" id="BAB99206.1"/>
    </source>
</evidence>